<evidence type="ECO:0000313" key="6">
    <source>
        <dbReference type="Proteomes" id="UP000287410"/>
    </source>
</evidence>
<keyword evidence="2" id="KW-0472">Membrane</keyword>
<name>A0ABY0BX03_9GAMM</name>
<evidence type="ECO:0000259" key="4">
    <source>
        <dbReference type="Pfam" id="PF04355"/>
    </source>
</evidence>
<accession>A0ABY0BX03</accession>
<feature type="domain" description="Outer membrane protein assembly factor BamE" evidence="4">
    <location>
        <begin position="22"/>
        <end position="105"/>
    </location>
</feature>
<proteinExistence type="predicted"/>
<protein>
    <recommendedName>
        <fullName evidence="4">Outer membrane protein assembly factor BamE domain-containing protein</fullName>
    </recommendedName>
</protein>
<dbReference type="RefSeq" id="WP_126789704.1">
    <property type="nucleotide sequence ID" value="NZ_PIPN01000005.1"/>
</dbReference>
<feature type="chain" id="PRO_5045620541" description="Outer membrane protein assembly factor BamE domain-containing protein" evidence="3">
    <location>
        <begin position="20"/>
        <end position="119"/>
    </location>
</feature>
<dbReference type="InterPro" id="IPR037873">
    <property type="entry name" value="BamE-like"/>
</dbReference>
<gene>
    <name evidence="5" type="ORF">CWE12_10665</name>
</gene>
<dbReference type="InterPro" id="IPR007450">
    <property type="entry name" value="BamE_dom"/>
</dbReference>
<evidence type="ECO:0000313" key="5">
    <source>
        <dbReference type="EMBL" id="RUO28768.1"/>
    </source>
</evidence>
<dbReference type="PROSITE" id="PS51257">
    <property type="entry name" value="PROKAR_LIPOPROTEIN"/>
    <property type="match status" value="1"/>
</dbReference>
<keyword evidence="6" id="KW-1185">Reference proteome</keyword>
<evidence type="ECO:0000256" key="3">
    <source>
        <dbReference type="SAM" id="SignalP"/>
    </source>
</evidence>
<organism evidence="5 6">
    <name type="scientific">Aliidiomarina sedimenti</name>
    <dbReference type="NCBI Taxonomy" id="1933879"/>
    <lineage>
        <taxon>Bacteria</taxon>
        <taxon>Pseudomonadati</taxon>
        <taxon>Pseudomonadota</taxon>
        <taxon>Gammaproteobacteria</taxon>
        <taxon>Alteromonadales</taxon>
        <taxon>Idiomarinaceae</taxon>
        <taxon>Aliidiomarina</taxon>
    </lineage>
</organism>
<feature type="signal peptide" evidence="3">
    <location>
        <begin position="1"/>
        <end position="19"/>
    </location>
</feature>
<dbReference type="EMBL" id="PIPN01000005">
    <property type="protein sequence ID" value="RUO28768.1"/>
    <property type="molecule type" value="Genomic_DNA"/>
</dbReference>
<dbReference type="Gene3D" id="3.30.1450.10">
    <property type="match status" value="1"/>
</dbReference>
<dbReference type="Pfam" id="PF04355">
    <property type="entry name" value="BamE"/>
    <property type="match status" value="1"/>
</dbReference>
<keyword evidence="1 3" id="KW-0732">Signal</keyword>
<sequence>MKKIIAILTIIWLTGCASAGVQIDPAQIQDIEKGVTTEQEVKNMFGSPNSSGITAEGELFYVYTFARSTTNAATFIPVVGLFAGGSNTDIEMLQIWFDSERKVKEYHFNKSNMETRLGR</sequence>
<evidence type="ECO:0000256" key="1">
    <source>
        <dbReference type="ARBA" id="ARBA00022729"/>
    </source>
</evidence>
<dbReference type="Proteomes" id="UP000287410">
    <property type="component" value="Unassembled WGS sequence"/>
</dbReference>
<comment type="caution">
    <text evidence="5">The sequence shown here is derived from an EMBL/GenBank/DDBJ whole genome shotgun (WGS) entry which is preliminary data.</text>
</comment>
<evidence type="ECO:0000256" key="2">
    <source>
        <dbReference type="ARBA" id="ARBA00023136"/>
    </source>
</evidence>
<reference evidence="5 6" key="1">
    <citation type="journal article" date="2018" name="Front. Microbiol.">
        <title>Genome-Based Analysis Reveals the Taxonomy and Diversity of the Family Idiomarinaceae.</title>
        <authorList>
            <person name="Liu Y."/>
            <person name="Lai Q."/>
            <person name="Shao Z."/>
        </authorList>
    </citation>
    <scope>NUCLEOTIDE SEQUENCE [LARGE SCALE GENOMIC DNA]</scope>
    <source>
        <strain evidence="5 6">GBSy1</strain>
    </source>
</reference>